<dbReference type="KEGG" id="lae:LBAT_0706"/>
<proteinExistence type="predicted"/>
<dbReference type="PATRIC" id="fig|1600.4.peg.721"/>
<feature type="domain" description="Ribosomal protein eL8/eL30/eS12/Gadd45" evidence="1">
    <location>
        <begin position="6"/>
        <end position="87"/>
    </location>
</feature>
<dbReference type="OrthoDB" id="9794863at2"/>
<dbReference type="Proteomes" id="UP000035709">
    <property type="component" value="Chromosome"/>
</dbReference>
<evidence type="ECO:0000259" key="1">
    <source>
        <dbReference type="Pfam" id="PF01248"/>
    </source>
</evidence>
<evidence type="ECO:0000313" key="3">
    <source>
        <dbReference type="Proteomes" id="UP000035709"/>
    </source>
</evidence>
<dbReference type="EMBL" id="AP014808">
    <property type="protein sequence ID" value="BAQ57095.1"/>
    <property type="molecule type" value="Genomic_DNA"/>
</dbReference>
<keyword evidence="3" id="KW-1185">Reference proteome</keyword>
<dbReference type="InterPro" id="IPR004038">
    <property type="entry name" value="Ribosomal_eL8/eL30/eS12/Gad45"/>
</dbReference>
<protein>
    <submittedName>
        <fullName evidence="2">Ribosomal protein L7/L12</fullName>
    </submittedName>
</protein>
<evidence type="ECO:0000313" key="2">
    <source>
        <dbReference type="EMBL" id="BAQ57095.1"/>
    </source>
</evidence>
<dbReference type="RefSeq" id="WP_060459374.1">
    <property type="nucleotide sequence ID" value="NZ_AP014808.1"/>
</dbReference>
<reference evidence="2 3" key="1">
    <citation type="submission" date="2015-03" db="EMBL/GenBank/DDBJ databases">
        <title>Complete genome sequence of Lactobacillus acetotolerans NBRC 13120.</title>
        <authorList>
            <person name="Toh H."/>
            <person name="Morita H."/>
            <person name="Fujita N."/>
        </authorList>
    </citation>
    <scope>NUCLEOTIDE SEQUENCE [LARGE SCALE GENOMIC DNA]</scope>
    <source>
        <strain evidence="2 3">NBRC 13120</strain>
    </source>
</reference>
<dbReference type="SUPFAM" id="SSF55315">
    <property type="entry name" value="L30e-like"/>
    <property type="match status" value="1"/>
</dbReference>
<dbReference type="STRING" id="1600.LBAT_0706"/>
<dbReference type="InterPro" id="IPR029064">
    <property type="entry name" value="Ribosomal_eL30-like_sf"/>
</dbReference>
<name>A0A0D6A3J3_9LACO</name>
<keyword evidence="2" id="KW-0689">Ribosomal protein</keyword>
<accession>A0A0D6A3J3</accession>
<dbReference type="GO" id="GO:0005840">
    <property type="term" value="C:ribosome"/>
    <property type="evidence" value="ECO:0007669"/>
    <property type="project" value="UniProtKB-KW"/>
</dbReference>
<sequence length="103" mass="11152">MQSRQKALNLLGLAQRAGELDSGTDIVIAGLRGRQVKVVILANDIHADSSEKVTRVAKQNNVKIIDNFSSEELSHAIGKKRKVLGLTDDGFCKALVKKINEGV</sequence>
<keyword evidence="2" id="KW-0687">Ribonucleoprotein</keyword>
<gene>
    <name evidence="2" type="ORF">LBAT_0706</name>
</gene>
<organism evidence="2 3">
    <name type="scientific">Lactobacillus acetotolerans</name>
    <dbReference type="NCBI Taxonomy" id="1600"/>
    <lineage>
        <taxon>Bacteria</taxon>
        <taxon>Bacillati</taxon>
        <taxon>Bacillota</taxon>
        <taxon>Bacilli</taxon>
        <taxon>Lactobacillales</taxon>
        <taxon>Lactobacillaceae</taxon>
        <taxon>Lactobacillus</taxon>
    </lineage>
</organism>
<dbReference type="Gene3D" id="3.30.1330.30">
    <property type="match status" value="1"/>
</dbReference>
<dbReference type="AlphaFoldDB" id="A0A0D6A3J3"/>
<dbReference type="Pfam" id="PF01248">
    <property type="entry name" value="Ribosomal_L7Ae"/>
    <property type="match status" value="1"/>
</dbReference>